<evidence type="ECO:0000313" key="1">
    <source>
        <dbReference type="EMBL" id="KAF4637798.1"/>
    </source>
</evidence>
<organism evidence="1 2">
    <name type="scientific">Cudoniella acicularis</name>
    <dbReference type="NCBI Taxonomy" id="354080"/>
    <lineage>
        <taxon>Eukaryota</taxon>
        <taxon>Fungi</taxon>
        <taxon>Dikarya</taxon>
        <taxon>Ascomycota</taxon>
        <taxon>Pezizomycotina</taxon>
        <taxon>Leotiomycetes</taxon>
        <taxon>Helotiales</taxon>
        <taxon>Tricladiaceae</taxon>
        <taxon>Cudoniella</taxon>
    </lineage>
</organism>
<proteinExistence type="predicted"/>
<dbReference type="EMBL" id="JAAMPI010000009">
    <property type="protein sequence ID" value="KAF4637798.1"/>
    <property type="molecule type" value="Genomic_DNA"/>
</dbReference>
<accession>A0A8H4W828</accession>
<reference evidence="1 2" key="1">
    <citation type="submission" date="2020-03" db="EMBL/GenBank/DDBJ databases">
        <title>Draft Genome Sequence of Cudoniella acicularis.</title>
        <authorList>
            <person name="Buettner E."/>
            <person name="Kellner H."/>
        </authorList>
    </citation>
    <scope>NUCLEOTIDE SEQUENCE [LARGE SCALE GENOMIC DNA]</scope>
    <source>
        <strain evidence="1 2">DSM 108380</strain>
    </source>
</reference>
<protein>
    <submittedName>
        <fullName evidence="1">Uncharacterized protein</fullName>
    </submittedName>
</protein>
<evidence type="ECO:0000313" key="2">
    <source>
        <dbReference type="Proteomes" id="UP000566819"/>
    </source>
</evidence>
<gene>
    <name evidence="1" type="ORF">G7Y89_g280</name>
</gene>
<sequence length="131" mass="14493">MVAPVIQTLKPLNFCDSQIQTRKMVLTGEDLQVCQIRFGSTSSGFYLMKLCPSGGHSHRASDRRSENLAIIGGLQRFRGERHTLLSSATISPPDLQFEHFTASKDENNNTKRSESIETLTKLAAAVSQRGQ</sequence>
<name>A0A8H4W828_9HELO</name>
<keyword evidence="2" id="KW-1185">Reference proteome</keyword>
<dbReference type="Proteomes" id="UP000566819">
    <property type="component" value="Unassembled WGS sequence"/>
</dbReference>
<comment type="caution">
    <text evidence="1">The sequence shown here is derived from an EMBL/GenBank/DDBJ whole genome shotgun (WGS) entry which is preliminary data.</text>
</comment>
<dbReference type="AlphaFoldDB" id="A0A8H4W828"/>